<dbReference type="AlphaFoldDB" id="A0A8T0UG14"/>
<evidence type="ECO:0000313" key="2">
    <source>
        <dbReference type="Proteomes" id="UP000823388"/>
    </source>
</evidence>
<protein>
    <submittedName>
        <fullName evidence="1">Uncharacterized protein</fullName>
    </submittedName>
</protein>
<sequence length="222" mass="24758">MPGIDIDLNQTPPESTLDDHIDWDEIEEWDGPTNELDYDMIWHDGDEGDQDGDETNEGVQVPAADQDVDGQGAVADGQGATADQDNAAVHAMQAGVPGSNNNKRRYYGDELKIAIYLELLAKTDPPILRHGVSKGVARKFGVPLRVEKNRSRYGSESIKVIPLKDRTTLRDLAHALGVKKSRLHNCLKEGYFRQHTNDLKFNLTNANKKARVKYCLSMLYNV</sequence>
<reference evidence="1" key="1">
    <citation type="submission" date="2020-05" db="EMBL/GenBank/DDBJ databases">
        <title>WGS assembly of Panicum virgatum.</title>
        <authorList>
            <person name="Lovell J.T."/>
            <person name="Jenkins J."/>
            <person name="Shu S."/>
            <person name="Juenger T.E."/>
            <person name="Schmutz J."/>
        </authorList>
    </citation>
    <scope>NUCLEOTIDE SEQUENCE</scope>
    <source>
        <strain evidence="1">AP13</strain>
    </source>
</reference>
<name>A0A8T0UG14_PANVG</name>
<comment type="caution">
    <text evidence="1">The sequence shown here is derived from an EMBL/GenBank/DDBJ whole genome shotgun (WGS) entry which is preliminary data.</text>
</comment>
<dbReference type="PANTHER" id="PTHR33889:SF7">
    <property type="entry name" value="OS04G0681850 PROTEIN"/>
    <property type="match status" value="1"/>
</dbReference>
<dbReference type="PANTHER" id="PTHR33889">
    <property type="entry name" value="OS04G0681850 PROTEIN"/>
    <property type="match status" value="1"/>
</dbReference>
<evidence type="ECO:0000313" key="1">
    <source>
        <dbReference type="EMBL" id="KAG2620915.1"/>
    </source>
</evidence>
<dbReference type="Proteomes" id="UP000823388">
    <property type="component" value="Chromosome 3N"/>
</dbReference>
<proteinExistence type="predicted"/>
<accession>A0A8T0UG14</accession>
<gene>
    <name evidence="1" type="ORF">PVAP13_3NG234515</name>
</gene>
<keyword evidence="2" id="KW-1185">Reference proteome</keyword>
<dbReference type="EMBL" id="CM029042">
    <property type="protein sequence ID" value="KAG2620915.1"/>
    <property type="molecule type" value="Genomic_DNA"/>
</dbReference>
<organism evidence="1 2">
    <name type="scientific">Panicum virgatum</name>
    <name type="common">Blackwell switchgrass</name>
    <dbReference type="NCBI Taxonomy" id="38727"/>
    <lineage>
        <taxon>Eukaryota</taxon>
        <taxon>Viridiplantae</taxon>
        <taxon>Streptophyta</taxon>
        <taxon>Embryophyta</taxon>
        <taxon>Tracheophyta</taxon>
        <taxon>Spermatophyta</taxon>
        <taxon>Magnoliopsida</taxon>
        <taxon>Liliopsida</taxon>
        <taxon>Poales</taxon>
        <taxon>Poaceae</taxon>
        <taxon>PACMAD clade</taxon>
        <taxon>Panicoideae</taxon>
        <taxon>Panicodae</taxon>
        <taxon>Paniceae</taxon>
        <taxon>Panicinae</taxon>
        <taxon>Panicum</taxon>
        <taxon>Panicum sect. Hiantes</taxon>
    </lineage>
</organism>